<keyword evidence="2" id="KW-0540">Nuclease</keyword>
<accession>A0AA47JEI1</accession>
<dbReference type="CDD" id="cd00085">
    <property type="entry name" value="HNHc"/>
    <property type="match status" value="1"/>
</dbReference>
<dbReference type="GO" id="GO:0004519">
    <property type="term" value="F:endonuclease activity"/>
    <property type="evidence" value="ECO:0007669"/>
    <property type="project" value="UniProtKB-KW"/>
</dbReference>
<dbReference type="AlphaFoldDB" id="A0AA47JEI1"/>
<keyword evidence="2" id="KW-0378">Hydrolase</keyword>
<dbReference type="InterPro" id="IPR002711">
    <property type="entry name" value="HNH"/>
</dbReference>
<feature type="domain" description="HNH nuclease" evidence="1">
    <location>
        <begin position="144"/>
        <end position="203"/>
    </location>
</feature>
<reference evidence="2" key="1">
    <citation type="submission" date="2022-12" db="EMBL/GenBank/DDBJ databases">
        <title>Vibrio parahaemolyticus become highly virulent by producing novel Tc toxins.</title>
        <authorList>
            <person name="Yang F."/>
            <person name="You Y."/>
            <person name="Lai Q."/>
            <person name="Xu L."/>
            <person name="Li F."/>
        </authorList>
    </citation>
    <scope>NUCLEOTIDE SEQUENCE</scope>
    <source>
        <strain evidence="2">Vp-HL-202005</strain>
    </source>
</reference>
<organism evidence="2 3">
    <name type="scientific">Vibrio parahaemolyticus</name>
    <dbReference type="NCBI Taxonomy" id="670"/>
    <lineage>
        <taxon>Bacteria</taxon>
        <taxon>Pseudomonadati</taxon>
        <taxon>Pseudomonadota</taxon>
        <taxon>Gammaproteobacteria</taxon>
        <taxon>Vibrionales</taxon>
        <taxon>Vibrionaceae</taxon>
        <taxon>Vibrio</taxon>
    </lineage>
</organism>
<dbReference type="Gene3D" id="1.10.30.50">
    <property type="match status" value="1"/>
</dbReference>
<dbReference type="Pfam" id="PF01844">
    <property type="entry name" value="HNH"/>
    <property type="match status" value="1"/>
</dbReference>
<dbReference type="InterPro" id="IPR003615">
    <property type="entry name" value="HNH_nuc"/>
</dbReference>
<evidence type="ECO:0000259" key="1">
    <source>
        <dbReference type="SMART" id="SM00507"/>
    </source>
</evidence>
<keyword evidence="2" id="KW-0255">Endonuclease</keyword>
<proteinExistence type="predicted"/>
<protein>
    <submittedName>
        <fullName evidence="2">HNH endonuclease signature motif containing protein</fullName>
    </submittedName>
</protein>
<gene>
    <name evidence="2" type="ORF">O1Q84_12075</name>
</gene>
<sequence length="229" mass="25872">MAKRKDWSEQELSEAVDAYLEMLHKDKFGIFYVKSKYYQDLADKFGRTPKAFGRRMSNITHIMMLMDLPVVSGLGRLPNVGLKQAPIIERLITEKLKHPYTGVGLADAEMQSVINAKKAPKKPTGDENPDFVETTTKVYKRSGKVKGWIIRRADGSCELCGDDAPFEKEDGTPFLEVHHLTRLKDSGSDTVENCAALCPNCHRKLHYSSERKALTKALRKTILEKESDL</sequence>
<dbReference type="EMBL" id="CP114194">
    <property type="protein sequence ID" value="WAT89362.1"/>
    <property type="molecule type" value="Genomic_DNA"/>
</dbReference>
<evidence type="ECO:0000313" key="2">
    <source>
        <dbReference type="EMBL" id="WAT89362.1"/>
    </source>
</evidence>
<dbReference type="Proteomes" id="UP001156560">
    <property type="component" value="Chromosome 1"/>
</dbReference>
<name>A0AA47JEI1_VIBPH</name>
<dbReference type="GO" id="GO:0003676">
    <property type="term" value="F:nucleic acid binding"/>
    <property type="evidence" value="ECO:0007669"/>
    <property type="project" value="InterPro"/>
</dbReference>
<dbReference type="SMART" id="SM00507">
    <property type="entry name" value="HNHc"/>
    <property type="match status" value="1"/>
</dbReference>
<dbReference type="RefSeq" id="WP_140318111.1">
    <property type="nucleotide sequence ID" value="NZ_CP114194.1"/>
</dbReference>
<dbReference type="GO" id="GO:0008270">
    <property type="term" value="F:zinc ion binding"/>
    <property type="evidence" value="ECO:0007669"/>
    <property type="project" value="InterPro"/>
</dbReference>
<evidence type="ECO:0000313" key="3">
    <source>
        <dbReference type="Proteomes" id="UP001156560"/>
    </source>
</evidence>